<evidence type="ECO:0000256" key="2">
    <source>
        <dbReference type="ARBA" id="ARBA00037999"/>
    </source>
</evidence>
<dbReference type="GO" id="GO:0008483">
    <property type="term" value="F:transaminase activity"/>
    <property type="evidence" value="ECO:0007669"/>
    <property type="project" value="UniProtKB-KW"/>
</dbReference>
<dbReference type="PIRSF" id="PIRSF000390">
    <property type="entry name" value="PLP_StrS"/>
    <property type="match status" value="1"/>
</dbReference>
<dbReference type="InterPro" id="IPR015424">
    <property type="entry name" value="PyrdxlP-dep_Trfase"/>
</dbReference>
<dbReference type="PANTHER" id="PTHR30244">
    <property type="entry name" value="TRANSAMINASE"/>
    <property type="match status" value="1"/>
</dbReference>
<evidence type="ECO:0000313" key="6">
    <source>
        <dbReference type="EMBL" id="HFI90504.1"/>
    </source>
</evidence>
<dbReference type="PANTHER" id="PTHR30244:SF36">
    <property type="entry name" value="3-OXO-GLUCOSE-6-PHOSPHATE:GLUTAMATE AMINOTRANSFERASE"/>
    <property type="match status" value="1"/>
</dbReference>
<name>A0A7V2ZI92_9BACT</name>
<evidence type="ECO:0000256" key="3">
    <source>
        <dbReference type="PIRSR" id="PIRSR000390-1"/>
    </source>
</evidence>
<keyword evidence="6" id="KW-0808">Transferase</keyword>
<dbReference type="FunFam" id="3.40.640.10:FF:000089">
    <property type="entry name" value="Aminotransferase, DegT/DnrJ/EryC1/StrS family"/>
    <property type="match status" value="1"/>
</dbReference>
<proteinExistence type="inferred from homology"/>
<dbReference type="GO" id="GO:0030170">
    <property type="term" value="F:pyridoxal phosphate binding"/>
    <property type="evidence" value="ECO:0007669"/>
    <property type="project" value="UniProtKB-ARBA"/>
</dbReference>
<dbReference type="Pfam" id="PF01041">
    <property type="entry name" value="DegT_DnrJ_EryC1"/>
    <property type="match status" value="1"/>
</dbReference>
<dbReference type="GO" id="GO:0000271">
    <property type="term" value="P:polysaccharide biosynthetic process"/>
    <property type="evidence" value="ECO:0007669"/>
    <property type="project" value="TreeGrafter"/>
</dbReference>
<dbReference type="SUPFAM" id="SSF53383">
    <property type="entry name" value="PLP-dependent transferases"/>
    <property type="match status" value="1"/>
</dbReference>
<comment type="similarity">
    <text evidence="2 5">Belongs to the DegT/DnrJ/EryC1 family.</text>
</comment>
<dbReference type="EMBL" id="DSUJ01000008">
    <property type="protein sequence ID" value="HFI90504.1"/>
    <property type="molecule type" value="Genomic_DNA"/>
</dbReference>
<dbReference type="Gene3D" id="3.90.1150.10">
    <property type="entry name" value="Aspartate Aminotransferase, domain 1"/>
    <property type="match status" value="1"/>
</dbReference>
<protein>
    <submittedName>
        <fullName evidence="6">DegT/DnrJ/EryC1/StrS family aminotransferase</fullName>
    </submittedName>
</protein>
<accession>A0A7V2ZI92</accession>
<dbReference type="InterPro" id="IPR015421">
    <property type="entry name" value="PyrdxlP-dep_Trfase_major"/>
</dbReference>
<feature type="modified residue" description="N6-(pyridoxal phosphate)lysine" evidence="4">
    <location>
        <position position="186"/>
    </location>
</feature>
<keyword evidence="6" id="KW-0032">Aminotransferase</keyword>
<dbReference type="CDD" id="cd00616">
    <property type="entry name" value="AHBA_syn"/>
    <property type="match status" value="1"/>
</dbReference>
<evidence type="ECO:0000256" key="4">
    <source>
        <dbReference type="PIRSR" id="PIRSR000390-2"/>
    </source>
</evidence>
<reference evidence="6" key="1">
    <citation type="journal article" date="2020" name="mSystems">
        <title>Genome- and Community-Level Interaction Insights into Carbon Utilization and Element Cycling Functions of Hydrothermarchaeota in Hydrothermal Sediment.</title>
        <authorList>
            <person name="Zhou Z."/>
            <person name="Liu Y."/>
            <person name="Xu W."/>
            <person name="Pan J."/>
            <person name="Luo Z.H."/>
            <person name="Li M."/>
        </authorList>
    </citation>
    <scope>NUCLEOTIDE SEQUENCE [LARGE SCALE GENOMIC DNA]</scope>
    <source>
        <strain evidence="6">SpSt-479</strain>
    </source>
</reference>
<gene>
    <name evidence="6" type="ORF">ENS31_03110</name>
</gene>
<evidence type="ECO:0000256" key="1">
    <source>
        <dbReference type="ARBA" id="ARBA00022898"/>
    </source>
</evidence>
<organism evidence="6">
    <name type="scientific">Ignavibacterium album</name>
    <dbReference type="NCBI Taxonomy" id="591197"/>
    <lineage>
        <taxon>Bacteria</taxon>
        <taxon>Pseudomonadati</taxon>
        <taxon>Ignavibacteriota</taxon>
        <taxon>Ignavibacteria</taxon>
        <taxon>Ignavibacteriales</taxon>
        <taxon>Ignavibacteriaceae</taxon>
        <taxon>Ignavibacterium</taxon>
    </lineage>
</organism>
<keyword evidence="1 4" id="KW-0663">Pyridoxal phosphate</keyword>
<dbReference type="AlphaFoldDB" id="A0A7V2ZI92"/>
<dbReference type="InterPro" id="IPR000653">
    <property type="entry name" value="DegT/StrS_aminotransferase"/>
</dbReference>
<evidence type="ECO:0000256" key="5">
    <source>
        <dbReference type="RuleBase" id="RU004508"/>
    </source>
</evidence>
<feature type="active site" description="Proton acceptor" evidence="3">
    <location>
        <position position="186"/>
    </location>
</feature>
<dbReference type="InterPro" id="IPR015422">
    <property type="entry name" value="PyrdxlP-dep_Trfase_small"/>
</dbReference>
<comment type="caution">
    <text evidence="6">The sequence shown here is derived from an EMBL/GenBank/DDBJ whole genome shotgun (WGS) entry which is preliminary data.</text>
</comment>
<dbReference type="Gene3D" id="3.40.640.10">
    <property type="entry name" value="Type I PLP-dependent aspartate aminotransferase-like (Major domain)"/>
    <property type="match status" value="1"/>
</dbReference>
<sequence>MQVPFLDLKAQYNSIKKEVNEAIQEVLDNTAYILGNSVKNFEKEFAKVHNVKHCAGLSSGTDGNHLALWALGIKPGDEVIIPANTFIATAWGATLCGAKPVFVDCHSESYNIDPEKIEKAITPKTKAIVAVHLYGQPADMDPLREIANTKNIHLVEDCAQSHLAEYKGKKVGGLSEAASFSFYPGKNLGAYGEAGAICTNDDELADYFLKLREHGQSKKYYHQTYGHNYRMEGIQGAVLGVKLKYLPQWTEARRNVAKKYREHLSNFDKIKLPTELDYAKHVYHLYVIQIQTSTDVKKNSEIRDKLKDYLQEKGISTGLHYPVPLHLQECFKELDYKEGDFPVTEKLAFTGLSLPMFPELTDKQISYVAESIKEFFSKY</sequence>